<evidence type="ECO:0000313" key="3">
    <source>
        <dbReference type="Proteomes" id="UP000324222"/>
    </source>
</evidence>
<sequence>MTSKEEYSCIPNTGLVTPESNAPTEASKCWQPEARRAKLCALSTRHIDHDIPHKQARISITSLLPNNLNMHRPLNL</sequence>
<keyword evidence="3" id="KW-1185">Reference proteome</keyword>
<gene>
    <name evidence="2" type="ORF">E2C01_069766</name>
</gene>
<reference evidence="2 3" key="1">
    <citation type="submission" date="2019-05" db="EMBL/GenBank/DDBJ databases">
        <title>Another draft genome of Portunus trituberculatus and its Hox gene families provides insights of decapod evolution.</title>
        <authorList>
            <person name="Jeong J.-H."/>
            <person name="Song I."/>
            <person name="Kim S."/>
            <person name="Choi T."/>
            <person name="Kim D."/>
            <person name="Ryu S."/>
            <person name="Kim W."/>
        </authorList>
    </citation>
    <scope>NUCLEOTIDE SEQUENCE [LARGE SCALE GENOMIC DNA]</scope>
    <source>
        <tissue evidence="2">Muscle</tissue>
    </source>
</reference>
<dbReference type="AlphaFoldDB" id="A0A5B7HSF1"/>
<protein>
    <submittedName>
        <fullName evidence="2">Uncharacterized protein</fullName>
    </submittedName>
</protein>
<evidence type="ECO:0000313" key="2">
    <source>
        <dbReference type="EMBL" id="MPC75380.1"/>
    </source>
</evidence>
<proteinExistence type="predicted"/>
<evidence type="ECO:0000256" key="1">
    <source>
        <dbReference type="SAM" id="MobiDB-lite"/>
    </source>
</evidence>
<comment type="caution">
    <text evidence="2">The sequence shown here is derived from an EMBL/GenBank/DDBJ whole genome shotgun (WGS) entry which is preliminary data.</text>
</comment>
<organism evidence="2 3">
    <name type="scientific">Portunus trituberculatus</name>
    <name type="common">Swimming crab</name>
    <name type="synonym">Neptunus trituberculatus</name>
    <dbReference type="NCBI Taxonomy" id="210409"/>
    <lineage>
        <taxon>Eukaryota</taxon>
        <taxon>Metazoa</taxon>
        <taxon>Ecdysozoa</taxon>
        <taxon>Arthropoda</taxon>
        <taxon>Crustacea</taxon>
        <taxon>Multicrustacea</taxon>
        <taxon>Malacostraca</taxon>
        <taxon>Eumalacostraca</taxon>
        <taxon>Eucarida</taxon>
        <taxon>Decapoda</taxon>
        <taxon>Pleocyemata</taxon>
        <taxon>Brachyura</taxon>
        <taxon>Eubrachyura</taxon>
        <taxon>Portunoidea</taxon>
        <taxon>Portunidae</taxon>
        <taxon>Portuninae</taxon>
        <taxon>Portunus</taxon>
    </lineage>
</organism>
<name>A0A5B7HSF1_PORTR</name>
<accession>A0A5B7HSF1</accession>
<dbReference type="Proteomes" id="UP000324222">
    <property type="component" value="Unassembled WGS sequence"/>
</dbReference>
<feature type="region of interest" description="Disordered" evidence="1">
    <location>
        <begin position="1"/>
        <end position="28"/>
    </location>
</feature>
<dbReference type="EMBL" id="VSRR010040998">
    <property type="protein sequence ID" value="MPC75380.1"/>
    <property type="molecule type" value="Genomic_DNA"/>
</dbReference>
<feature type="compositionally biased region" description="Polar residues" evidence="1">
    <location>
        <begin position="10"/>
        <end position="24"/>
    </location>
</feature>